<evidence type="ECO:0000259" key="10">
    <source>
        <dbReference type="Pfam" id="PF23231"/>
    </source>
</evidence>
<dbReference type="InterPro" id="IPR055433">
    <property type="entry name" value="HAT_Syf1-like_N"/>
</dbReference>
<comment type="caution">
    <text evidence="12">The sequence shown here is derived from an EMBL/GenBank/DDBJ whole genome shotgun (WGS) entry which is preliminary data.</text>
</comment>
<dbReference type="GO" id="GO:0071007">
    <property type="term" value="C:U2-type catalytic step 2 spliceosome"/>
    <property type="evidence" value="ECO:0007669"/>
    <property type="project" value="TreeGrafter"/>
</dbReference>
<evidence type="ECO:0000256" key="4">
    <source>
        <dbReference type="ARBA" id="ARBA00022728"/>
    </source>
</evidence>
<dbReference type="SMART" id="SM00386">
    <property type="entry name" value="HAT"/>
    <property type="match status" value="15"/>
</dbReference>
<gene>
    <name evidence="12" type="ORF">WJX81_005962</name>
</gene>
<evidence type="ECO:0000256" key="8">
    <source>
        <dbReference type="ARBA" id="ARBA00037040"/>
    </source>
</evidence>
<keyword evidence="13" id="KW-1185">Reference proteome</keyword>
<dbReference type="PANTHER" id="PTHR11246:SF3">
    <property type="entry name" value="CROOKED NECK-LIKE PROTEIN 1"/>
    <property type="match status" value="1"/>
</dbReference>
<evidence type="ECO:0000259" key="11">
    <source>
        <dbReference type="Pfam" id="PF23233"/>
    </source>
</evidence>
<dbReference type="GO" id="GO:0071011">
    <property type="term" value="C:precatalytic spliceosome"/>
    <property type="evidence" value="ECO:0007669"/>
    <property type="project" value="TreeGrafter"/>
</dbReference>
<evidence type="ECO:0000256" key="5">
    <source>
        <dbReference type="ARBA" id="ARBA00022737"/>
    </source>
</evidence>
<dbReference type="FunFam" id="1.25.40.10:FF:000269">
    <property type="entry name" value="Crooked neck pre-mRNA-splicing factor 1"/>
    <property type="match status" value="1"/>
</dbReference>
<dbReference type="GO" id="GO:0071014">
    <property type="term" value="C:post-mRNA release spliceosomal complex"/>
    <property type="evidence" value="ECO:0007669"/>
    <property type="project" value="TreeGrafter"/>
</dbReference>
<evidence type="ECO:0000256" key="3">
    <source>
        <dbReference type="ARBA" id="ARBA00022664"/>
    </source>
</evidence>
<dbReference type="SUPFAM" id="SSF48452">
    <property type="entry name" value="TPR-like"/>
    <property type="match status" value="3"/>
</dbReference>
<sequence>MSGIGGTTKRDTEIRLPRATKVKNKQPAAQQITAEQILREAKELQEQDFKPPKQKITDQAELDTYRLRKRKEFEDLVRRVRWNQSVWIKYATWEEGQKDFRRARSVWERTLDVTYTNPSVWLKYAEMEMRHRFINHARNVWDRAVSLLPRVDQLWYKYIHMEEMLGNVPGARQIFERWMAFEPDHHGWMAYIKMELRYNEVERARGIFERYVRCLPTVKAWVRFAKFEMRNGEVARARGCYERAVEEMGDDANTEELFIKFAEFEEKVKEVDRARAIFRYALDHIPRDQADAVYRRFVAFEKQHGDREGIEDVVVSERRFQYEAEVRRNPMNYDAWFDYVRLEEAAGDPDKVREVYERAVANVPPAPAKRYWQRYLYLWLNYALWEELEAGDAPRAREVYRACLKVIPHAAFTFAKMWVLAAHFEVRQLRLDAARKILGMAIGMAPKAKLFKAYIELELQLGAVERVRKLYQKFLEWAPENCAAWCKFAELERDLNEKDRARAIYELAIAQPVLDMPEVLWKAYIDFEIAEAERARTRALYERLLQRTRHVKVWMSYAVFEAAPLGAPDADGAAEDGGAANGGAANDAAAAGAAARGEGEGEEALAQREARARSVYERAFRSLRDTAPDAKEEAVMLLEAWRAFEAGASTGAAGADAVERRMPKRIKRKRPVVTEDGSDAGMEEYFDYIFPDEAGAAPNLKLLEAALRWKRQKLAGGDGGGGDALPVE</sequence>
<keyword evidence="4" id="KW-0747">Spliceosome</keyword>
<dbReference type="AlphaFoldDB" id="A0AAW1SES7"/>
<name>A0AAW1SES7_9CHLO</name>
<comment type="similarity">
    <text evidence="2">Belongs to the crooked-neck family.</text>
</comment>
<organism evidence="12 13">
    <name type="scientific">Elliptochloris bilobata</name>
    <dbReference type="NCBI Taxonomy" id="381761"/>
    <lineage>
        <taxon>Eukaryota</taxon>
        <taxon>Viridiplantae</taxon>
        <taxon>Chlorophyta</taxon>
        <taxon>core chlorophytes</taxon>
        <taxon>Trebouxiophyceae</taxon>
        <taxon>Trebouxiophyceae incertae sedis</taxon>
        <taxon>Elliptochloris clade</taxon>
        <taxon>Elliptochloris</taxon>
    </lineage>
</organism>
<dbReference type="Proteomes" id="UP001445335">
    <property type="component" value="Unassembled WGS sequence"/>
</dbReference>
<evidence type="ECO:0000313" key="12">
    <source>
        <dbReference type="EMBL" id="KAK9844146.1"/>
    </source>
</evidence>
<dbReference type="PANTHER" id="PTHR11246">
    <property type="entry name" value="PRE-MRNA SPLICING FACTOR"/>
    <property type="match status" value="1"/>
</dbReference>
<dbReference type="GO" id="GO:0000245">
    <property type="term" value="P:spliceosomal complex assembly"/>
    <property type="evidence" value="ECO:0007669"/>
    <property type="project" value="TreeGrafter"/>
</dbReference>
<dbReference type="FunFam" id="1.25.40.10:FF:000306">
    <property type="entry name" value="Cell cycle control protein cwf4"/>
    <property type="match status" value="1"/>
</dbReference>
<accession>A0AAW1SES7</accession>
<comment type="subcellular location">
    <subcellularLocation>
        <location evidence="1">Nucleus</location>
    </subcellularLocation>
</comment>
<evidence type="ECO:0000256" key="9">
    <source>
        <dbReference type="SAM" id="MobiDB-lite"/>
    </source>
</evidence>
<dbReference type="Gene3D" id="1.25.40.10">
    <property type="entry name" value="Tetratricopeptide repeat domain"/>
    <property type="match status" value="3"/>
</dbReference>
<evidence type="ECO:0000256" key="7">
    <source>
        <dbReference type="ARBA" id="ARBA00023242"/>
    </source>
</evidence>
<feature type="region of interest" description="Disordered" evidence="9">
    <location>
        <begin position="1"/>
        <end position="30"/>
    </location>
</feature>
<dbReference type="InterPro" id="IPR055430">
    <property type="entry name" value="HAT_Syf1_CNRKL1_C"/>
</dbReference>
<feature type="domain" description="Pre-mRNA-splicing factor Syf1/CRNKL1-like C-terminal HAT-repeats" evidence="10">
    <location>
        <begin position="234"/>
        <end position="318"/>
    </location>
</feature>
<dbReference type="GO" id="GO:0000974">
    <property type="term" value="C:Prp19 complex"/>
    <property type="evidence" value="ECO:0007669"/>
    <property type="project" value="TreeGrafter"/>
</dbReference>
<dbReference type="Pfam" id="PF23231">
    <property type="entry name" value="HAT_Syf1_CNRKL1_C"/>
    <property type="match status" value="1"/>
</dbReference>
<dbReference type="FunFam" id="1.25.40.10:FF:000048">
    <property type="entry name" value="Cell cycle control protein"/>
    <property type="match status" value="1"/>
</dbReference>
<keyword evidence="6" id="KW-0508">mRNA splicing</keyword>
<feature type="domain" description="Pre-mRNA-splicing factor Syf1-like N-terminal HAT-repeats" evidence="11">
    <location>
        <begin position="72"/>
        <end position="216"/>
    </location>
</feature>
<feature type="domain" description="Pre-mRNA-splicing factor Syf1-like N-terminal HAT-repeats" evidence="11">
    <location>
        <begin position="320"/>
        <end position="480"/>
    </location>
</feature>
<evidence type="ECO:0000313" key="13">
    <source>
        <dbReference type="Proteomes" id="UP001445335"/>
    </source>
</evidence>
<evidence type="ECO:0000256" key="6">
    <source>
        <dbReference type="ARBA" id="ARBA00023187"/>
    </source>
</evidence>
<evidence type="ECO:0000256" key="2">
    <source>
        <dbReference type="ARBA" id="ARBA00008644"/>
    </source>
</evidence>
<keyword evidence="7" id="KW-0539">Nucleus</keyword>
<proteinExistence type="inferred from homology"/>
<dbReference type="InterPro" id="IPR003107">
    <property type="entry name" value="HAT"/>
</dbReference>
<dbReference type="Pfam" id="PF23233">
    <property type="entry name" value="HAT_Syf1_CNRKL1_N"/>
    <property type="match status" value="2"/>
</dbReference>
<keyword evidence="3" id="KW-0507">mRNA processing</keyword>
<reference evidence="12 13" key="1">
    <citation type="journal article" date="2024" name="Nat. Commun.">
        <title>Phylogenomics reveals the evolutionary origins of lichenization in chlorophyte algae.</title>
        <authorList>
            <person name="Puginier C."/>
            <person name="Libourel C."/>
            <person name="Otte J."/>
            <person name="Skaloud P."/>
            <person name="Haon M."/>
            <person name="Grisel S."/>
            <person name="Petersen M."/>
            <person name="Berrin J.G."/>
            <person name="Delaux P.M."/>
            <person name="Dal Grande F."/>
            <person name="Keller J."/>
        </authorList>
    </citation>
    <scope>NUCLEOTIDE SEQUENCE [LARGE SCALE GENOMIC DNA]</scope>
    <source>
        <strain evidence="12 13">SAG 245.80</strain>
    </source>
</reference>
<dbReference type="EMBL" id="JALJOU010000004">
    <property type="protein sequence ID" value="KAK9844146.1"/>
    <property type="molecule type" value="Genomic_DNA"/>
</dbReference>
<comment type="function">
    <text evidence="8">Involved in pre-mRNA splicing and cell cycle progression. Required for the spliceosome assembly and initiation of the DNA replication.</text>
</comment>
<keyword evidence="5" id="KW-0677">Repeat</keyword>
<evidence type="ECO:0000256" key="1">
    <source>
        <dbReference type="ARBA" id="ARBA00004123"/>
    </source>
</evidence>
<dbReference type="InterPro" id="IPR045075">
    <property type="entry name" value="Syf1-like"/>
</dbReference>
<protein>
    <recommendedName>
        <fullName evidence="14">Crooked neck protein</fullName>
    </recommendedName>
</protein>
<evidence type="ECO:0008006" key="14">
    <source>
        <dbReference type="Google" id="ProtNLM"/>
    </source>
</evidence>
<dbReference type="InterPro" id="IPR011990">
    <property type="entry name" value="TPR-like_helical_dom_sf"/>
</dbReference>